<dbReference type="GO" id="GO:0016757">
    <property type="term" value="F:glycosyltransferase activity"/>
    <property type="evidence" value="ECO:0007669"/>
    <property type="project" value="InterPro"/>
</dbReference>
<dbReference type="SUPFAM" id="SSF53756">
    <property type="entry name" value="UDP-Glycosyltransferase/glycogen phosphorylase"/>
    <property type="match status" value="1"/>
</dbReference>
<reference evidence="3 4" key="1">
    <citation type="submission" date="2016-10" db="EMBL/GenBank/DDBJ databases">
        <authorList>
            <person name="de Groot N.N."/>
        </authorList>
    </citation>
    <scope>NUCLEOTIDE SEQUENCE [LARGE SCALE GENOMIC DNA]</scope>
    <source>
        <strain evidence="3 4">DSM 19073</strain>
    </source>
</reference>
<dbReference type="InterPro" id="IPR050194">
    <property type="entry name" value="Glycosyltransferase_grp1"/>
</dbReference>
<dbReference type="OrthoDB" id="9790710at2"/>
<feature type="domain" description="Glycosyl transferase family 1" evidence="1">
    <location>
        <begin position="203"/>
        <end position="335"/>
    </location>
</feature>
<dbReference type="InterPro" id="IPR028098">
    <property type="entry name" value="Glyco_trans_4-like_N"/>
</dbReference>
<dbReference type="PANTHER" id="PTHR45947:SF3">
    <property type="entry name" value="SULFOQUINOVOSYL TRANSFERASE SQD2"/>
    <property type="match status" value="1"/>
</dbReference>
<organism evidence="3 4">
    <name type="scientific">Jannaschia pohangensis</name>
    <dbReference type="NCBI Taxonomy" id="390807"/>
    <lineage>
        <taxon>Bacteria</taxon>
        <taxon>Pseudomonadati</taxon>
        <taxon>Pseudomonadota</taxon>
        <taxon>Alphaproteobacteria</taxon>
        <taxon>Rhodobacterales</taxon>
        <taxon>Roseobacteraceae</taxon>
        <taxon>Jannaschia</taxon>
    </lineage>
</organism>
<dbReference type="Pfam" id="PF00534">
    <property type="entry name" value="Glycos_transf_1"/>
    <property type="match status" value="1"/>
</dbReference>
<dbReference type="RefSeq" id="WP_092781475.1">
    <property type="nucleotide sequence ID" value="NZ_FORA01000003.1"/>
</dbReference>
<dbReference type="AlphaFoldDB" id="A0A1I3QS54"/>
<dbReference type="PANTHER" id="PTHR45947">
    <property type="entry name" value="SULFOQUINOVOSYL TRANSFERASE SQD2"/>
    <property type="match status" value="1"/>
</dbReference>
<evidence type="ECO:0000259" key="1">
    <source>
        <dbReference type="Pfam" id="PF00534"/>
    </source>
</evidence>
<sequence length="382" mass="41864">MTERRVAIIHYWLVGMRGGEKVVEALCRMFPGADIFTHVSDPSKLSPTLLRHRITETRIGRLPMARRMYQKYLPLMPRALEELDLTGYDLVISSEAGPAKGVIAPPDAPHLCYCHSPMRYLWDQYHVYRNGAGAVTRALMPPLAHRLRQWDVTSAARVDGFAANSHHVAARIEKYWRRQSRVVAPPVAVEDFAPVSASELGDFYLWAGELAPYKRPDMAVEAFAKLDLPLVVIGGPDATVKALQVKAGPKTRFLGKVPFDVLKDHMARCRALIFPGEEDFGIVPVEIMASGRPVIAYGRGGILDTVIDGETGLLFREQSTEALIDAVRRFESDGLDRLDPAALVAHAGKFSEAAFADGIRASLADIGVTDLAQPRAGGSTGS</sequence>
<dbReference type="EMBL" id="FORA01000003">
    <property type="protein sequence ID" value="SFJ36640.1"/>
    <property type="molecule type" value="Genomic_DNA"/>
</dbReference>
<evidence type="ECO:0000313" key="4">
    <source>
        <dbReference type="Proteomes" id="UP000199110"/>
    </source>
</evidence>
<accession>A0A1I3QS54</accession>
<dbReference type="InterPro" id="IPR001296">
    <property type="entry name" value="Glyco_trans_1"/>
</dbReference>
<name>A0A1I3QS54_9RHOB</name>
<evidence type="ECO:0000259" key="2">
    <source>
        <dbReference type="Pfam" id="PF13439"/>
    </source>
</evidence>
<dbReference type="Proteomes" id="UP000199110">
    <property type="component" value="Unassembled WGS sequence"/>
</dbReference>
<keyword evidence="3" id="KW-0808">Transferase</keyword>
<dbReference type="STRING" id="390807.SAMN04488095_2642"/>
<keyword evidence="4" id="KW-1185">Reference proteome</keyword>
<dbReference type="Pfam" id="PF13439">
    <property type="entry name" value="Glyco_transf_4"/>
    <property type="match status" value="1"/>
</dbReference>
<feature type="domain" description="Glycosyltransferase subfamily 4-like N-terminal" evidence="2">
    <location>
        <begin position="17"/>
        <end position="188"/>
    </location>
</feature>
<dbReference type="Gene3D" id="3.40.50.2000">
    <property type="entry name" value="Glycogen Phosphorylase B"/>
    <property type="match status" value="2"/>
</dbReference>
<gene>
    <name evidence="3" type="ORF">SAMN04488095_2642</name>
</gene>
<evidence type="ECO:0000313" key="3">
    <source>
        <dbReference type="EMBL" id="SFJ36640.1"/>
    </source>
</evidence>
<protein>
    <submittedName>
        <fullName evidence="3">Glycosyltransferase involved in cell wall bisynthesis</fullName>
    </submittedName>
</protein>
<proteinExistence type="predicted"/>